<dbReference type="EMBL" id="CP002801">
    <property type="protein sequence ID" value="AEH11485.1"/>
    <property type="molecule type" value="Genomic_DNA"/>
</dbReference>
<dbReference type="Gene3D" id="2.60.120.620">
    <property type="entry name" value="q2cbj1_9rhob like domain"/>
    <property type="match status" value="1"/>
</dbReference>
<reference evidence="1 2" key="1">
    <citation type="submission" date="2011-05" db="EMBL/GenBank/DDBJ databases">
        <title>Complete sequence of chromosome of Frankia symbiont of Datisca glomerata.</title>
        <authorList>
            <consortium name="US DOE Joint Genome Institute"/>
            <person name="Lucas S."/>
            <person name="Han J."/>
            <person name="Lapidus A."/>
            <person name="Cheng J.-F."/>
            <person name="Goodwin L."/>
            <person name="Pitluck S."/>
            <person name="Peters L."/>
            <person name="Mikhailova N."/>
            <person name="Chertkov O."/>
            <person name="Teshima H."/>
            <person name="Han C."/>
            <person name="Tapia R."/>
            <person name="Land M."/>
            <person name="Hauser L."/>
            <person name="Kyrpides N."/>
            <person name="Ivanova N."/>
            <person name="Pagani I."/>
            <person name="Berry A."/>
            <person name="Pawlowski K."/>
            <person name="Persson T."/>
            <person name="Vanden Heuvel B."/>
            <person name="Benson D."/>
            <person name="Woyke T."/>
        </authorList>
    </citation>
    <scope>NUCLEOTIDE SEQUENCE [LARGE SCALE GENOMIC DNA]</scope>
    <source>
        <strain evidence="2">4085684</strain>
    </source>
</reference>
<dbReference type="PANTHER" id="PTHR40128:SF1">
    <property type="entry name" value="PHYTANOYL-COA HYDROXYLASE"/>
    <property type="match status" value="1"/>
</dbReference>
<dbReference type="GO" id="GO:0016706">
    <property type="term" value="F:2-oxoglutarate-dependent dioxygenase activity"/>
    <property type="evidence" value="ECO:0007669"/>
    <property type="project" value="UniProtKB-ARBA"/>
</dbReference>
<keyword evidence="2" id="KW-1185">Reference proteome</keyword>
<dbReference type="Pfam" id="PF05721">
    <property type="entry name" value="PhyH"/>
    <property type="match status" value="1"/>
</dbReference>
<organism evidence="1 2">
    <name type="scientific">Candidatus Protofrankia datiscae</name>
    <dbReference type="NCBI Taxonomy" id="2716812"/>
    <lineage>
        <taxon>Bacteria</taxon>
        <taxon>Bacillati</taxon>
        <taxon>Actinomycetota</taxon>
        <taxon>Actinomycetes</taxon>
        <taxon>Frankiales</taxon>
        <taxon>Frankiaceae</taxon>
        <taxon>Protofrankia</taxon>
    </lineage>
</organism>
<dbReference type="AlphaFoldDB" id="F8AXR7"/>
<proteinExistence type="predicted"/>
<gene>
    <name evidence="1" type="ordered locus">FsymDg_4221</name>
</gene>
<name>F8AXR7_9ACTN</name>
<dbReference type="InterPro" id="IPR008775">
    <property type="entry name" value="Phytyl_CoA_dOase-like"/>
</dbReference>
<evidence type="ECO:0000313" key="2">
    <source>
        <dbReference type="Proteomes" id="UP000001549"/>
    </source>
</evidence>
<dbReference type="STRING" id="656024.FsymDg_4221"/>
<protein>
    <submittedName>
        <fullName evidence="1">Phytanoyl-CoA dioxygenase</fullName>
    </submittedName>
</protein>
<sequence length="336" mass="37341">MGELAIVTGASPDSSGISEVNYINQAGGRNSAPLDPVVRGVYDRLRQTPAAAKQLTSNGLSIPFDGDRFTLLRDSAPLLPDPAALRRRFHEDGYLHLRGALDPDEVRALRADYFSRFDPVYLRPGTDPVHGVFSGQLPPDLPPHGWPGHPAHSFVRSAAFTRFIENPRLLRLAETLLEAPALLLPRRIVRHFHRGSPTATRAHVDFDYLDAGSDRLVTMWIPLGDCSVETGGMVYLEGSHRLGHEKLAPLREVTDRPGDPRPISHDLFWVSSQLGLRWMHVVSRAGDITLHNSHLIHASLDVTGDVMRLSTDLRFARRDDAIDHRWTIPWSGDDGN</sequence>
<dbReference type="Proteomes" id="UP000001549">
    <property type="component" value="Chromosome"/>
</dbReference>
<dbReference type="KEGG" id="fsy:FsymDg_4221"/>
<dbReference type="eggNOG" id="COG5285">
    <property type="taxonomic scope" value="Bacteria"/>
</dbReference>
<keyword evidence="1" id="KW-0223">Dioxygenase</keyword>
<accession>F8AXR7</accession>
<dbReference type="PANTHER" id="PTHR40128">
    <property type="entry name" value="EXPRESSED PROTEIN"/>
    <property type="match status" value="1"/>
</dbReference>
<evidence type="ECO:0000313" key="1">
    <source>
        <dbReference type="EMBL" id="AEH11485.1"/>
    </source>
</evidence>
<keyword evidence="1" id="KW-0560">Oxidoreductase</keyword>
<dbReference type="SUPFAM" id="SSF51197">
    <property type="entry name" value="Clavaminate synthase-like"/>
    <property type="match status" value="1"/>
</dbReference>
<dbReference type="HOGENOM" id="CLU_049925_1_0_11"/>